<comment type="caution">
    <text evidence="1">The sequence shown here is derived from an EMBL/GenBank/DDBJ whole genome shotgun (WGS) entry which is preliminary data.</text>
</comment>
<dbReference type="Gene3D" id="3.40.50.720">
    <property type="entry name" value="NAD(P)-binding Rossmann-like Domain"/>
    <property type="match status" value="1"/>
</dbReference>
<name>A0A917Z849_9GAMM</name>
<dbReference type="Proteomes" id="UP000599578">
    <property type="component" value="Unassembled WGS sequence"/>
</dbReference>
<dbReference type="AlphaFoldDB" id="A0A917Z849"/>
<reference evidence="1 2" key="1">
    <citation type="journal article" date="2014" name="Int. J. Syst. Evol. Microbiol.">
        <title>Complete genome sequence of Corynebacterium casei LMG S-19264T (=DSM 44701T), isolated from a smear-ripened cheese.</title>
        <authorList>
            <consortium name="US DOE Joint Genome Institute (JGI-PGF)"/>
            <person name="Walter F."/>
            <person name="Albersmeier A."/>
            <person name="Kalinowski J."/>
            <person name="Ruckert C."/>
        </authorList>
    </citation>
    <scope>NUCLEOTIDE SEQUENCE [LARGE SCALE GENOMIC DNA]</scope>
    <source>
        <strain evidence="1 2">CGMCC 1.7286</strain>
    </source>
</reference>
<dbReference type="EMBL" id="BMLT01000002">
    <property type="protein sequence ID" value="GGO77899.1"/>
    <property type="molecule type" value="Genomic_DNA"/>
</dbReference>
<keyword evidence="2" id="KW-1185">Reference proteome</keyword>
<accession>A0A917Z849</accession>
<proteinExistence type="predicted"/>
<sequence length="110" mass="12370">MLGIDYGCHQWYQALHAGRDFRIRAFIDDEPWNHRTRIGEAPVQYPGELVALVRKHDACAVLQVEGAKVPPVDSWAREELATLKVPVLVLPARIPPQPSVLLASLIERRA</sequence>
<organism evidence="1 2">
    <name type="scientific">Marinobacterium nitratireducens</name>
    <dbReference type="NCBI Taxonomy" id="518897"/>
    <lineage>
        <taxon>Bacteria</taxon>
        <taxon>Pseudomonadati</taxon>
        <taxon>Pseudomonadota</taxon>
        <taxon>Gammaproteobacteria</taxon>
        <taxon>Oceanospirillales</taxon>
        <taxon>Oceanospirillaceae</taxon>
        <taxon>Marinobacterium</taxon>
    </lineage>
</organism>
<gene>
    <name evidence="1" type="ORF">GCM10011348_08510</name>
</gene>
<evidence type="ECO:0000313" key="2">
    <source>
        <dbReference type="Proteomes" id="UP000599578"/>
    </source>
</evidence>
<protein>
    <submittedName>
        <fullName evidence="1">Uncharacterized protein</fullName>
    </submittedName>
</protein>
<evidence type="ECO:0000313" key="1">
    <source>
        <dbReference type="EMBL" id="GGO77899.1"/>
    </source>
</evidence>